<evidence type="ECO:0000256" key="9">
    <source>
        <dbReference type="PROSITE-ProRule" id="PRU00042"/>
    </source>
</evidence>
<dbReference type="SUPFAM" id="SSF57667">
    <property type="entry name" value="beta-beta-alpha zinc fingers"/>
    <property type="match status" value="1"/>
</dbReference>
<evidence type="ECO:0000256" key="5">
    <source>
        <dbReference type="ARBA" id="ARBA00022833"/>
    </source>
</evidence>
<keyword evidence="8" id="KW-0539">Nucleus</keyword>
<keyword evidence="6" id="KW-0805">Transcription regulation</keyword>
<dbReference type="InterPro" id="IPR013087">
    <property type="entry name" value="Znf_C2H2_type"/>
</dbReference>
<dbReference type="Pfam" id="PF13912">
    <property type="entry name" value="zf-C2H2_6"/>
    <property type="match status" value="2"/>
</dbReference>
<dbReference type="InterPro" id="IPR036236">
    <property type="entry name" value="Znf_C2H2_sf"/>
</dbReference>
<evidence type="ECO:0000256" key="4">
    <source>
        <dbReference type="ARBA" id="ARBA00022771"/>
    </source>
</evidence>
<dbReference type="PROSITE" id="PS50157">
    <property type="entry name" value="ZINC_FINGER_C2H2_2"/>
    <property type="match status" value="2"/>
</dbReference>
<dbReference type="SMART" id="SM00355">
    <property type="entry name" value="ZnF_C2H2"/>
    <property type="match status" value="2"/>
</dbReference>
<organism evidence="11 12">
    <name type="scientific">Acorus gramineus</name>
    <name type="common">Dwarf sweet flag</name>
    <dbReference type="NCBI Taxonomy" id="55184"/>
    <lineage>
        <taxon>Eukaryota</taxon>
        <taxon>Viridiplantae</taxon>
        <taxon>Streptophyta</taxon>
        <taxon>Embryophyta</taxon>
        <taxon>Tracheophyta</taxon>
        <taxon>Spermatophyta</taxon>
        <taxon>Magnoliopsida</taxon>
        <taxon>Liliopsida</taxon>
        <taxon>Acoraceae</taxon>
        <taxon>Acorus</taxon>
    </lineage>
</organism>
<sequence length="168" mass="17955">MAHCLILLAQGPQLRTEPTNTTNNRNNNLGLYVYECKTCNKCFPSFQALGGHRASHKKPRPAPPDDKKAVAFAAVAEDDTSLSLSAVVKSSRVHGCSVCGAEFSSGQALGGHMRRHRQNAVAAAAAASPDHSKKVVLLDLNLPAPADDDREFAKPFVFSASALVDCHY</sequence>
<evidence type="ECO:0000256" key="1">
    <source>
        <dbReference type="ARBA" id="ARBA00004123"/>
    </source>
</evidence>
<evidence type="ECO:0000256" key="3">
    <source>
        <dbReference type="ARBA" id="ARBA00022737"/>
    </source>
</evidence>
<feature type="domain" description="C2H2-type" evidence="10">
    <location>
        <begin position="34"/>
        <end position="61"/>
    </location>
</feature>
<feature type="domain" description="C2H2-type" evidence="10">
    <location>
        <begin position="94"/>
        <end position="116"/>
    </location>
</feature>
<dbReference type="EMBL" id="JAUJYN010000011">
    <property type="protein sequence ID" value="KAK1260995.1"/>
    <property type="molecule type" value="Genomic_DNA"/>
</dbReference>
<accession>A0AAV9AAN6</accession>
<dbReference type="PANTHER" id="PTHR26374:SF456">
    <property type="entry name" value="ZINC FINGER PROTEIN ZAT5-LIKE"/>
    <property type="match status" value="1"/>
</dbReference>
<evidence type="ECO:0000256" key="2">
    <source>
        <dbReference type="ARBA" id="ARBA00022723"/>
    </source>
</evidence>
<protein>
    <submittedName>
        <fullName evidence="11">Zinc finger protein ZAT5</fullName>
    </submittedName>
</protein>
<keyword evidence="7" id="KW-0804">Transcription</keyword>
<reference evidence="11" key="2">
    <citation type="submission" date="2023-06" db="EMBL/GenBank/DDBJ databases">
        <authorList>
            <person name="Ma L."/>
            <person name="Liu K.-W."/>
            <person name="Li Z."/>
            <person name="Hsiao Y.-Y."/>
            <person name="Qi Y."/>
            <person name="Fu T."/>
            <person name="Tang G."/>
            <person name="Zhang D."/>
            <person name="Sun W.-H."/>
            <person name="Liu D.-K."/>
            <person name="Li Y."/>
            <person name="Chen G.-Z."/>
            <person name="Liu X.-D."/>
            <person name="Liao X.-Y."/>
            <person name="Jiang Y.-T."/>
            <person name="Yu X."/>
            <person name="Hao Y."/>
            <person name="Huang J."/>
            <person name="Zhao X.-W."/>
            <person name="Ke S."/>
            <person name="Chen Y.-Y."/>
            <person name="Wu W.-L."/>
            <person name="Hsu J.-L."/>
            <person name="Lin Y.-F."/>
            <person name="Huang M.-D."/>
            <person name="Li C.-Y."/>
            <person name="Huang L."/>
            <person name="Wang Z.-W."/>
            <person name="Zhao X."/>
            <person name="Zhong W.-Y."/>
            <person name="Peng D.-H."/>
            <person name="Ahmad S."/>
            <person name="Lan S."/>
            <person name="Zhang J.-S."/>
            <person name="Tsai W.-C."/>
            <person name="Van De Peer Y."/>
            <person name="Liu Z.-J."/>
        </authorList>
    </citation>
    <scope>NUCLEOTIDE SEQUENCE</scope>
    <source>
        <strain evidence="11">SCP</strain>
        <tissue evidence="11">Leaves</tissue>
    </source>
</reference>
<evidence type="ECO:0000313" key="12">
    <source>
        <dbReference type="Proteomes" id="UP001179952"/>
    </source>
</evidence>
<dbReference type="Proteomes" id="UP001179952">
    <property type="component" value="Unassembled WGS sequence"/>
</dbReference>
<dbReference type="AlphaFoldDB" id="A0AAV9AAN6"/>
<dbReference type="Gene3D" id="3.30.160.60">
    <property type="entry name" value="Classic Zinc Finger"/>
    <property type="match status" value="1"/>
</dbReference>
<dbReference type="GO" id="GO:0005634">
    <property type="term" value="C:nucleus"/>
    <property type="evidence" value="ECO:0007669"/>
    <property type="project" value="UniProtKB-SubCell"/>
</dbReference>
<keyword evidence="4 9" id="KW-0863">Zinc-finger</keyword>
<dbReference type="PANTHER" id="PTHR26374">
    <property type="entry name" value="ZINC FINGER PROTEIN ZAT5"/>
    <property type="match status" value="1"/>
</dbReference>
<evidence type="ECO:0000256" key="8">
    <source>
        <dbReference type="ARBA" id="ARBA00023242"/>
    </source>
</evidence>
<dbReference type="PROSITE" id="PS00028">
    <property type="entry name" value="ZINC_FINGER_C2H2_1"/>
    <property type="match status" value="2"/>
</dbReference>
<dbReference type="GO" id="GO:0008270">
    <property type="term" value="F:zinc ion binding"/>
    <property type="evidence" value="ECO:0007669"/>
    <property type="project" value="UniProtKB-KW"/>
</dbReference>
<gene>
    <name evidence="11" type="ORF">QJS04_geneDACA002220</name>
</gene>
<comment type="subcellular location">
    <subcellularLocation>
        <location evidence="1">Nucleus</location>
    </subcellularLocation>
</comment>
<evidence type="ECO:0000256" key="6">
    <source>
        <dbReference type="ARBA" id="ARBA00023015"/>
    </source>
</evidence>
<keyword evidence="2" id="KW-0479">Metal-binding</keyword>
<proteinExistence type="predicted"/>
<keyword evidence="3" id="KW-0677">Repeat</keyword>
<keyword evidence="5" id="KW-0862">Zinc</keyword>
<name>A0AAV9AAN6_ACOGR</name>
<evidence type="ECO:0000256" key="7">
    <source>
        <dbReference type="ARBA" id="ARBA00023163"/>
    </source>
</evidence>
<reference evidence="11" key="1">
    <citation type="journal article" date="2023" name="Nat. Commun.">
        <title>Diploid and tetraploid genomes of Acorus and the evolution of monocots.</title>
        <authorList>
            <person name="Ma L."/>
            <person name="Liu K.W."/>
            <person name="Li Z."/>
            <person name="Hsiao Y.Y."/>
            <person name="Qi Y."/>
            <person name="Fu T."/>
            <person name="Tang G.D."/>
            <person name="Zhang D."/>
            <person name="Sun W.H."/>
            <person name="Liu D.K."/>
            <person name="Li Y."/>
            <person name="Chen G.Z."/>
            <person name="Liu X.D."/>
            <person name="Liao X.Y."/>
            <person name="Jiang Y.T."/>
            <person name="Yu X."/>
            <person name="Hao Y."/>
            <person name="Huang J."/>
            <person name="Zhao X.W."/>
            <person name="Ke S."/>
            <person name="Chen Y.Y."/>
            <person name="Wu W.L."/>
            <person name="Hsu J.L."/>
            <person name="Lin Y.F."/>
            <person name="Huang M.D."/>
            <person name="Li C.Y."/>
            <person name="Huang L."/>
            <person name="Wang Z.W."/>
            <person name="Zhao X."/>
            <person name="Zhong W.Y."/>
            <person name="Peng D.H."/>
            <person name="Ahmad S."/>
            <person name="Lan S."/>
            <person name="Zhang J.S."/>
            <person name="Tsai W.C."/>
            <person name="Van de Peer Y."/>
            <person name="Liu Z.J."/>
        </authorList>
    </citation>
    <scope>NUCLEOTIDE SEQUENCE</scope>
    <source>
        <strain evidence="11">SCP</strain>
    </source>
</reference>
<keyword evidence="12" id="KW-1185">Reference proteome</keyword>
<comment type="caution">
    <text evidence="11">The sequence shown here is derived from an EMBL/GenBank/DDBJ whole genome shotgun (WGS) entry which is preliminary data.</text>
</comment>
<evidence type="ECO:0000259" key="10">
    <source>
        <dbReference type="PROSITE" id="PS50157"/>
    </source>
</evidence>
<evidence type="ECO:0000313" key="11">
    <source>
        <dbReference type="EMBL" id="KAK1260995.1"/>
    </source>
</evidence>